<evidence type="ECO:0000256" key="10">
    <source>
        <dbReference type="RuleBase" id="RU362022"/>
    </source>
</evidence>
<reference evidence="12 13" key="1">
    <citation type="journal article" date="2013" name="PLoS ONE">
        <title>Predicting the Proteins of Angomonas deanei, Strigomonas culicis and Their Respective Endosymbionts Reveals New Aspects of the Trypanosomatidae Family.</title>
        <authorList>
            <person name="Motta M.C."/>
            <person name="Martins A.C."/>
            <person name="de Souza S.S."/>
            <person name="Catta-Preta C.M."/>
            <person name="Silva R."/>
            <person name="Klein C.C."/>
            <person name="de Almeida L.G."/>
            <person name="de Lima Cunha O."/>
            <person name="Ciapina L.P."/>
            <person name="Brocchi M."/>
            <person name="Colabardini A.C."/>
            <person name="de Araujo Lima B."/>
            <person name="Machado C.R."/>
            <person name="de Almeida Soares C.M."/>
            <person name="Probst C.M."/>
            <person name="de Menezes C.B."/>
            <person name="Thompson C.E."/>
            <person name="Bartholomeu D.C."/>
            <person name="Gradia D.F."/>
            <person name="Pavoni D.P."/>
            <person name="Grisard E.C."/>
            <person name="Fantinatti-Garboggini F."/>
            <person name="Marchini F.K."/>
            <person name="Rodrigues-Luiz G.F."/>
            <person name="Wagner G."/>
            <person name="Goldman G.H."/>
            <person name="Fietto J.L."/>
            <person name="Elias M.C."/>
            <person name="Goldman M.H."/>
            <person name="Sagot M.F."/>
            <person name="Pereira M."/>
            <person name="Stoco P.H."/>
            <person name="de Mendonca-Neto R.P."/>
            <person name="Teixeira S.M."/>
            <person name="Maciel T.E."/>
            <person name="de Oliveira Mendes T.A."/>
            <person name="Urmenyi T.P."/>
            <person name="de Souza W."/>
            <person name="Schenkman S."/>
            <person name="de Vasconcelos A.T."/>
        </authorList>
    </citation>
    <scope>NUCLEOTIDE SEQUENCE [LARGE SCALE GENOMIC DNA]</scope>
</reference>
<dbReference type="EC" id="2.1.1.100" evidence="3 10"/>
<dbReference type="Gene3D" id="1.20.120.1630">
    <property type="match status" value="1"/>
</dbReference>
<feature type="transmembrane region" description="Helical" evidence="10">
    <location>
        <begin position="30"/>
        <end position="51"/>
    </location>
</feature>
<dbReference type="GO" id="GO:0005789">
    <property type="term" value="C:endoplasmic reticulum membrane"/>
    <property type="evidence" value="ECO:0007669"/>
    <property type="project" value="UniProtKB-SubCell"/>
</dbReference>
<dbReference type="EMBL" id="ATMH01001016">
    <property type="protein sequence ID" value="EPY35658.1"/>
    <property type="molecule type" value="Genomic_DNA"/>
</dbReference>
<proteinExistence type="inferred from homology"/>
<keyword evidence="9 10" id="KW-0472">Membrane</keyword>
<dbReference type="InterPro" id="IPR007269">
    <property type="entry name" value="ICMT_MeTrfase"/>
</dbReference>
<comment type="caution">
    <text evidence="12">The sequence shown here is derived from an EMBL/GenBank/DDBJ whole genome shotgun (WGS) entry which is preliminary data.</text>
</comment>
<feature type="transmembrane region" description="Helical" evidence="10">
    <location>
        <begin position="139"/>
        <end position="161"/>
    </location>
</feature>
<accession>S9V427</accession>
<evidence type="ECO:0000313" key="11">
    <source>
        <dbReference type="EMBL" id="EPY29247.1"/>
    </source>
</evidence>
<reference evidence="12" key="2">
    <citation type="submission" date="2013-03" db="EMBL/GenBank/DDBJ databases">
        <authorList>
            <person name="Motta M.C.M."/>
            <person name="Martins A.C.A."/>
            <person name="Preta C.M.C.C."/>
            <person name="Silva R."/>
            <person name="de Souza S.S."/>
            <person name="Klein C.C."/>
            <person name="de Almeida L.G.P."/>
            <person name="Cunha O.L."/>
            <person name="Colabardini A.C."/>
            <person name="Lima B.A."/>
            <person name="Machado C.R."/>
            <person name="Soares C.M.A."/>
            <person name="de Menezes C.B.A."/>
            <person name="Bartolomeu D.C."/>
            <person name="Grisard E.C."/>
            <person name="Fantinatti-Garboggini F."/>
            <person name="Rodrigues-Luiz G.F."/>
            <person name="Wagner G."/>
            <person name="Goldman G.H."/>
            <person name="Fietto J.L.R."/>
            <person name="Ciapina L.P."/>
            <person name="Brocchi M."/>
            <person name="Elias M.C."/>
            <person name="Goldman M.H.S."/>
            <person name="Sagot M.-F."/>
            <person name="Pereira M."/>
            <person name="Stoco P.H."/>
            <person name="Teixeira S.M.R."/>
            <person name="de Mendonca-Neto R.P."/>
            <person name="Maciel T.E.F."/>
            <person name="Mendes T.A.O."/>
            <person name="Urmenyi T.P."/>
            <person name="Teixeira M.M.G."/>
            <person name="de Camargo E.F.P."/>
            <person name="de Sousa W."/>
            <person name="Schenkman S."/>
            <person name="de Vasconcelos A.T.R."/>
        </authorList>
    </citation>
    <scope>NUCLEOTIDE SEQUENCE</scope>
</reference>
<keyword evidence="10" id="KW-0256">Endoplasmic reticulum</keyword>
<dbReference type="PROSITE" id="PS51564">
    <property type="entry name" value="SAM_ICMT"/>
    <property type="match status" value="1"/>
</dbReference>
<keyword evidence="4 10" id="KW-0489">Methyltransferase</keyword>
<comment type="catalytic activity">
    <reaction evidence="10">
        <text>[protein]-C-terminal S-[(2E,6E)-farnesyl]-L-cysteine + S-adenosyl-L-methionine = [protein]-C-terminal S-[(2E,6E)-farnesyl]-L-cysteine methyl ester + S-adenosyl-L-homocysteine</text>
        <dbReference type="Rhea" id="RHEA:21672"/>
        <dbReference type="Rhea" id="RHEA-COMP:12125"/>
        <dbReference type="Rhea" id="RHEA-COMP:12126"/>
        <dbReference type="ChEBI" id="CHEBI:57856"/>
        <dbReference type="ChEBI" id="CHEBI:59789"/>
        <dbReference type="ChEBI" id="CHEBI:90510"/>
        <dbReference type="ChEBI" id="CHEBI:90511"/>
        <dbReference type="EC" id="2.1.1.100"/>
    </reaction>
</comment>
<dbReference type="Proteomes" id="UP000015354">
    <property type="component" value="Unassembled WGS sequence"/>
</dbReference>
<organism evidence="12 13">
    <name type="scientific">Strigomonas culicis</name>
    <dbReference type="NCBI Taxonomy" id="28005"/>
    <lineage>
        <taxon>Eukaryota</taxon>
        <taxon>Discoba</taxon>
        <taxon>Euglenozoa</taxon>
        <taxon>Kinetoplastea</taxon>
        <taxon>Metakinetoplastina</taxon>
        <taxon>Trypanosomatida</taxon>
        <taxon>Trypanosomatidae</taxon>
        <taxon>Strigomonadinae</taxon>
        <taxon>Strigomonas</taxon>
    </lineage>
</organism>
<keyword evidence="5 12" id="KW-0808">Transferase</keyword>
<feature type="transmembrane region" description="Helical" evidence="10">
    <location>
        <begin position="204"/>
        <end position="226"/>
    </location>
</feature>
<evidence type="ECO:0000256" key="7">
    <source>
        <dbReference type="ARBA" id="ARBA00022692"/>
    </source>
</evidence>
<evidence type="ECO:0000256" key="4">
    <source>
        <dbReference type="ARBA" id="ARBA00022603"/>
    </source>
</evidence>
<sequence length="262" mass="30184">MNAAAKSKELKQVQDAVTELQRSIVLQTTLVAFVLGFIGAIALAAAAYAYVVSNDPALYAFGIWIFSVYVVFHMCEFGVAAYLRPRETHRESFMLCRNGAYAFIHLFGLFEFLVEVYLVPESWKISRDSILGGVFRVNFLSTTVFTLLMLVVYVVRVVAMLQCGVNFSLRIEVEKRDDHELVNKGLYGLFRHPSYFGFFWRSVFYQLIIANPISFVMHVFVTWVFLKKRIEHEESQMLRDDFFGEAYKKYRQDTPSGVPLIQ</sequence>
<evidence type="ECO:0000313" key="12">
    <source>
        <dbReference type="EMBL" id="EPY35658.1"/>
    </source>
</evidence>
<dbReference type="AlphaFoldDB" id="S9V427"/>
<dbReference type="GO" id="GO:0032259">
    <property type="term" value="P:methylation"/>
    <property type="evidence" value="ECO:0007669"/>
    <property type="project" value="UniProtKB-KW"/>
</dbReference>
<evidence type="ECO:0000256" key="1">
    <source>
        <dbReference type="ARBA" id="ARBA00004141"/>
    </source>
</evidence>
<evidence type="ECO:0000256" key="9">
    <source>
        <dbReference type="ARBA" id="ARBA00023136"/>
    </source>
</evidence>
<keyword evidence="8 10" id="KW-1133">Transmembrane helix</keyword>
<feature type="transmembrane region" description="Helical" evidence="10">
    <location>
        <begin position="100"/>
        <end position="119"/>
    </location>
</feature>
<dbReference type="GO" id="GO:0004671">
    <property type="term" value="F:protein C-terminal S-isoprenylcysteine carboxyl O-methyltransferase activity"/>
    <property type="evidence" value="ECO:0007669"/>
    <property type="project" value="UniProtKB-EC"/>
</dbReference>
<keyword evidence="7 10" id="KW-0812">Transmembrane</keyword>
<dbReference type="PANTHER" id="PTHR12714">
    <property type="entry name" value="PROTEIN-S ISOPRENYLCYSTEINE O-METHYLTRANSFERASE"/>
    <property type="match status" value="1"/>
</dbReference>
<dbReference type="OrthoDB" id="422086at2759"/>
<keyword evidence="6 10" id="KW-0949">S-adenosyl-L-methionine</keyword>
<protein>
    <recommendedName>
        <fullName evidence="3 10">Protein-S-isoprenylcysteine O-methyltransferase</fullName>
        <ecNumber evidence="3 10">2.1.1.100</ecNumber>
    </recommendedName>
</protein>
<dbReference type="EMBL" id="ATMH01004651">
    <property type="protein sequence ID" value="EPY29247.1"/>
    <property type="molecule type" value="Genomic_DNA"/>
</dbReference>
<comment type="subcellular location">
    <subcellularLocation>
        <location evidence="10">Endoplasmic reticulum membrane</location>
        <topology evidence="10">Multi-pass membrane protein</topology>
    </subcellularLocation>
    <subcellularLocation>
        <location evidence="1">Membrane</location>
        <topology evidence="1">Multi-pass membrane protein</topology>
    </subcellularLocation>
</comment>
<evidence type="ECO:0000256" key="3">
    <source>
        <dbReference type="ARBA" id="ARBA00012151"/>
    </source>
</evidence>
<evidence type="ECO:0000256" key="5">
    <source>
        <dbReference type="ARBA" id="ARBA00022679"/>
    </source>
</evidence>
<dbReference type="PANTHER" id="PTHR12714:SF9">
    <property type="entry name" value="PROTEIN-S-ISOPRENYLCYSTEINE O-METHYLTRANSFERASE"/>
    <property type="match status" value="1"/>
</dbReference>
<evidence type="ECO:0000256" key="8">
    <source>
        <dbReference type="ARBA" id="ARBA00022989"/>
    </source>
</evidence>
<gene>
    <name evidence="12" type="ORF">STCU_01016</name>
    <name evidence="11" type="ORF">STCU_04651</name>
</gene>
<evidence type="ECO:0000256" key="6">
    <source>
        <dbReference type="ARBA" id="ARBA00022691"/>
    </source>
</evidence>
<evidence type="ECO:0000313" key="13">
    <source>
        <dbReference type="Proteomes" id="UP000015354"/>
    </source>
</evidence>
<dbReference type="Pfam" id="PF04140">
    <property type="entry name" value="ICMT"/>
    <property type="match status" value="1"/>
</dbReference>
<name>S9V427_9TRYP</name>
<evidence type="ECO:0000256" key="2">
    <source>
        <dbReference type="ARBA" id="ARBA00009140"/>
    </source>
</evidence>
<comment type="similarity">
    <text evidence="2 10">Belongs to the class VI-like SAM-binding methyltransferase superfamily. Isoprenylcysteine carboxyl methyltransferase family.</text>
</comment>
<feature type="transmembrane region" description="Helical" evidence="10">
    <location>
        <begin position="57"/>
        <end position="79"/>
    </location>
</feature>
<keyword evidence="13" id="KW-1185">Reference proteome</keyword>
<dbReference type="InterPro" id="IPR025770">
    <property type="entry name" value="PPMT_MeTrfase"/>
</dbReference>